<dbReference type="SMART" id="SM00670">
    <property type="entry name" value="PINc"/>
    <property type="match status" value="1"/>
</dbReference>
<dbReference type="Pfam" id="PF01938">
    <property type="entry name" value="TRAM"/>
    <property type="match status" value="1"/>
</dbReference>
<keyword evidence="4" id="KW-0378">Hydrolase</keyword>
<sequence>MRISWVQVAIVICGMVFGGVAGKYYGADYGAVLGVFVGFIASVLILYVIGKIINFKLKDLIGTAAGIASGVLLSTYAYSFLPISFPTPTIEFMFRLFLALVFGYLGGLVGAKIAESISTPSRPTFRPGRNVKILDTSAIIDGRIADVCDTGFLEYTFLVPTFVLKELQHIADSTDPLIRNRGRRGFEILKRLKENKYVRVRIEDVDIPDAKEVDEKLIQLAKKYRCKIITTDYNLNQVAKLQGVEVLNINDLAKALRPVVLPGEHLEVFLVKRGKEPDQGVGYLEDGTMVVVEEGRKYIGKKVRILVTSLLQSPTGRIIFGKIEKVYEESIEDLQAREKEGH</sequence>
<dbReference type="PATRIC" id="fig|1298851.3.peg.200"/>
<dbReference type="PANTHER" id="PTHR11603:SF147">
    <property type="entry name" value="MEMBRANE PROTEIN"/>
    <property type="match status" value="1"/>
</dbReference>
<organism evidence="8 9">
    <name type="scientific">Thermosulfidibacter takaii (strain DSM 17441 / JCM 13301 / NBRC 103674 / ABI70S6)</name>
    <dbReference type="NCBI Taxonomy" id="1298851"/>
    <lineage>
        <taxon>Bacteria</taxon>
        <taxon>Pseudomonadati</taxon>
        <taxon>Thermosulfidibacterota</taxon>
        <taxon>Thermosulfidibacteria</taxon>
        <taxon>Thermosulfidibacterales</taxon>
        <taxon>Thermosulfidibacteraceae</taxon>
    </lineage>
</organism>
<gene>
    <name evidence="8" type="ORF">TST_0195</name>
</gene>
<evidence type="ECO:0000313" key="9">
    <source>
        <dbReference type="Proteomes" id="UP000063234"/>
    </source>
</evidence>
<dbReference type="AlphaFoldDB" id="A0A0S3QRP4"/>
<evidence type="ECO:0000259" key="7">
    <source>
        <dbReference type="PROSITE" id="PS50926"/>
    </source>
</evidence>
<dbReference type="Proteomes" id="UP000063234">
    <property type="component" value="Chromosome"/>
</dbReference>
<keyword evidence="6" id="KW-0472">Membrane</keyword>
<evidence type="ECO:0000313" key="8">
    <source>
        <dbReference type="EMBL" id="BAT71004.1"/>
    </source>
</evidence>
<evidence type="ECO:0000256" key="6">
    <source>
        <dbReference type="SAM" id="Phobius"/>
    </source>
</evidence>
<feature type="transmembrane region" description="Helical" evidence="6">
    <location>
        <begin position="61"/>
        <end position="80"/>
    </location>
</feature>
<name>A0A0S3QRP4_THET7</name>
<evidence type="ECO:0000256" key="2">
    <source>
        <dbReference type="ARBA" id="ARBA00022679"/>
    </source>
</evidence>
<evidence type="ECO:0000256" key="5">
    <source>
        <dbReference type="ARBA" id="ARBA00022842"/>
    </source>
</evidence>
<dbReference type="InterPro" id="IPR052041">
    <property type="entry name" value="Nucleic_acid_metab_PIN/TRAM"/>
</dbReference>
<evidence type="ECO:0000256" key="3">
    <source>
        <dbReference type="ARBA" id="ARBA00022722"/>
    </source>
</evidence>
<feature type="transmembrane region" description="Helical" evidence="6">
    <location>
        <begin position="92"/>
        <end position="114"/>
    </location>
</feature>
<dbReference type="CDD" id="cd09877">
    <property type="entry name" value="PIN_YacL-like"/>
    <property type="match status" value="1"/>
</dbReference>
<feature type="transmembrane region" description="Helical" evidence="6">
    <location>
        <begin position="31"/>
        <end position="49"/>
    </location>
</feature>
<dbReference type="GO" id="GO:0004518">
    <property type="term" value="F:nuclease activity"/>
    <property type="evidence" value="ECO:0007669"/>
    <property type="project" value="UniProtKB-KW"/>
</dbReference>
<keyword evidence="2" id="KW-0808">Transferase</keyword>
<dbReference type="EMBL" id="AP013035">
    <property type="protein sequence ID" value="BAT71004.1"/>
    <property type="molecule type" value="Genomic_DNA"/>
</dbReference>
<dbReference type="STRING" id="1298851.TST_0195"/>
<keyword evidence="3" id="KW-0540">Nuclease</keyword>
<dbReference type="Gene3D" id="3.40.50.1010">
    <property type="entry name" value="5'-nuclease"/>
    <property type="match status" value="1"/>
</dbReference>
<keyword evidence="6" id="KW-0812">Transmembrane</keyword>
<dbReference type="KEGG" id="ttk:TST_0195"/>
<keyword evidence="5" id="KW-0460">Magnesium</keyword>
<dbReference type="OrthoDB" id="9780734at2"/>
<dbReference type="GO" id="GO:0016787">
    <property type="term" value="F:hydrolase activity"/>
    <property type="evidence" value="ECO:0007669"/>
    <property type="project" value="UniProtKB-KW"/>
</dbReference>
<evidence type="ECO:0000256" key="4">
    <source>
        <dbReference type="ARBA" id="ARBA00022801"/>
    </source>
</evidence>
<dbReference type="RefSeq" id="WP_068548819.1">
    <property type="nucleotide sequence ID" value="NZ_AP013035.1"/>
</dbReference>
<keyword evidence="6" id="KW-1133">Transmembrane helix</keyword>
<dbReference type="SUPFAM" id="SSF88723">
    <property type="entry name" value="PIN domain-like"/>
    <property type="match status" value="1"/>
</dbReference>
<dbReference type="InterPro" id="IPR002792">
    <property type="entry name" value="TRAM_dom"/>
</dbReference>
<accession>A0A0S3QRP4</accession>
<comment type="cofactor">
    <cofactor evidence="1">
        <name>Mg(2+)</name>
        <dbReference type="ChEBI" id="CHEBI:18420"/>
    </cofactor>
</comment>
<protein>
    <submittedName>
        <fullName evidence="8">PilT protein domain protein</fullName>
    </submittedName>
</protein>
<dbReference type="GO" id="GO:0016740">
    <property type="term" value="F:transferase activity"/>
    <property type="evidence" value="ECO:0007669"/>
    <property type="project" value="UniProtKB-KW"/>
</dbReference>
<dbReference type="InterPro" id="IPR002716">
    <property type="entry name" value="PIN_dom"/>
</dbReference>
<evidence type="ECO:0000256" key="1">
    <source>
        <dbReference type="ARBA" id="ARBA00001946"/>
    </source>
</evidence>
<feature type="domain" description="TRAM" evidence="7">
    <location>
        <begin position="259"/>
        <end position="320"/>
    </location>
</feature>
<dbReference type="PROSITE" id="PS50926">
    <property type="entry name" value="TRAM"/>
    <property type="match status" value="1"/>
</dbReference>
<keyword evidence="9" id="KW-1185">Reference proteome</keyword>
<reference evidence="9" key="1">
    <citation type="journal article" date="2018" name="Science">
        <title>A primordial and reversible TCA cycle in a facultatively chemolithoautotrophic thermophile.</title>
        <authorList>
            <person name="Nunoura T."/>
            <person name="Chikaraishi Y."/>
            <person name="Izaki R."/>
            <person name="Suwa T."/>
            <person name="Sato T."/>
            <person name="Harada T."/>
            <person name="Mori K."/>
            <person name="Kato Y."/>
            <person name="Miyazaki M."/>
            <person name="Shimamura S."/>
            <person name="Yanagawa K."/>
            <person name="Shuto A."/>
            <person name="Ohkouchi N."/>
            <person name="Fujita N."/>
            <person name="Takaki Y."/>
            <person name="Atomi H."/>
            <person name="Takai K."/>
        </authorList>
    </citation>
    <scope>NUCLEOTIDE SEQUENCE [LARGE SCALE GENOMIC DNA]</scope>
    <source>
        <strain evidence="9">DSM 17441 / JCM 13301 / NBRC 103674 / ABI70S6</strain>
    </source>
</reference>
<feature type="transmembrane region" description="Helical" evidence="6">
    <location>
        <begin position="5"/>
        <end position="25"/>
    </location>
</feature>
<dbReference type="InterPro" id="IPR029060">
    <property type="entry name" value="PIN-like_dom_sf"/>
</dbReference>
<dbReference type="PANTHER" id="PTHR11603">
    <property type="entry name" value="AAA FAMILY ATPASE"/>
    <property type="match status" value="1"/>
</dbReference>
<proteinExistence type="predicted"/>
<dbReference type="Pfam" id="PF01850">
    <property type="entry name" value="PIN"/>
    <property type="match status" value="1"/>
</dbReference>